<organism evidence="1 2">
    <name type="scientific">Lecanosticta acicola</name>
    <dbReference type="NCBI Taxonomy" id="111012"/>
    <lineage>
        <taxon>Eukaryota</taxon>
        <taxon>Fungi</taxon>
        <taxon>Dikarya</taxon>
        <taxon>Ascomycota</taxon>
        <taxon>Pezizomycotina</taxon>
        <taxon>Dothideomycetes</taxon>
        <taxon>Dothideomycetidae</taxon>
        <taxon>Mycosphaerellales</taxon>
        <taxon>Mycosphaerellaceae</taxon>
        <taxon>Lecanosticta</taxon>
    </lineage>
</organism>
<dbReference type="PANTHER" id="PTHR38115:SF1">
    <property type="entry name" value="LIPOCALIN-LIKE DOMAIN-CONTAINING PROTEIN"/>
    <property type="match status" value="1"/>
</dbReference>
<reference evidence="1" key="1">
    <citation type="submission" date="2023-11" db="EMBL/GenBank/DDBJ databases">
        <authorList>
            <person name="Alioto T."/>
            <person name="Alioto T."/>
            <person name="Gomez Garrido J."/>
        </authorList>
    </citation>
    <scope>NUCLEOTIDE SEQUENCE</scope>
</reference>
<evidence type="ECO:0008006" key="3">
    <source>
        <dbReference type="Google" id="ProtNLM"/>
    </source>
</evidence>
<accession>A0AAI9ECA2</accession>
<evidence type="ECO:0000313" key="2">
    <source>
        <dbReference type="Proteomes" id="UP001296104"/>
    </source>
</evidence>
<dbReference type="PANTHER" id="PTHR38115">
    <property type="entry name" value="LIPOCALIN-LIKE DOMAIN-CONTAINING PROTEIN"/>
    <property type="match status" value="1"/>
</dbReference>
<sequence length="183" mass="21098">MAAPPEVDVHHMNASYDMNKKLSDSTTSMLKMQGLPWLVRQAAAYSAVQVNLKQYTDHEGPHLDQEQISTGNITQQELRLLNGELGERDIQFWGKVNGKNRYIKISDIEDPFLKEGWLEEGEGEEKGDVIESWTESLENGWTALQIWGFQMVDGQRKHVRRIVSKKGKEEHKVKLIYDFKVQQ</sequence>
<dbReference type="InterPro" id="IPR053037">
    <property type="entry name" value="Pericyclase_pydY-like"/>
</dbReference>
<protein>
    <recommendedName>
        <fullName evidence="3">LCCL domain-containing protein</fullName>
    </recommendedName>
</protein>
<dbReference type="Proteomes" id="UP001296104">
    <property type="component" value="Unassembled WGS sequence"/>
</dbReference>
<comment type="caution">
    <text evidence="1">The sequence shown here is derived from an EMBL/GenBank/DDBJ whole genome shotgun (WGS) entry which is preliminary data.</text>
</comment>
<evidence type="ECO:0000313" key="1">
    <source>
        <dbReference type="EMBL" id="CAK4030864.1"/>
    </source>
</evidence>
<dbReference type="AlphaFoldDB" id="A0AAI9ECA2"/>
<dbReference type="EMBL" id="CAVMBE010000041">
    <property type="protein sequence ID" value="CAK4030864.1"/>
    <property type="molecule type" value="Genomic_DNA"/>
</dbReference>
<gene>
    <name evidence="1" type="ORF">LECACI_7A006022</name>
</gene>
<keyword evidence="2" id="KW-1185">Reference proteome</keyword>
<name>A0AAI9ECA2_9PEZI</name>
<proteinExistence type="predicted"/>